<dbReference type="EMBL" id="JAIWYP010000011">
    <property type="protein sequence ID" value="KAH3734252.1"/>
    <property type="molecule type" value="Genomic_DNA"/>
</dbReference>
<organism evidence="1 2">
    <name type="scientific">Dreissena polymorpha</name>
    <name type="common">Zebra mussel</name>
    <name type="synonym">Mytilus polymorpha</name>
    <dbReference type="NCBI Taxonomy" id="45954"/>
    <lineage>
        <taxon>Eukaryota</taxon>
        <taxon>Metazoa</taxon>
        <taxon>Spiralia</taxon>
        <taxon>Lophotrochozoa</taxon>
        <taxon>Mollusca</taxon>
        <taxon>Bivalvia</taxon>
        <taxon>Autobranchia</taxon>
        <taxon>Heteroconchia</taxon>
        <taxon>Euheterodonta</taxon>
        <taxon>Imparidentia</taxon>
        <taxon>Neoheterodontei</taxon>
        <taxon>Myida</taxon>
        <taxon>Dreissenoidea</taxon>
        <taxon>Dreissenidae</taxon>
        <taxon>Dreissena</taxon>
    </lineage>
</organism>
<protein>
    <submittedName>
        <fullName evidence="1">Uncharacterized protein</fullName>
    </submittedName>
</protein>
<evidence type="ECO:0000313" key="2">
    <source>
        <dbReference type="Proteomes" id="UP000828390"/>
    </source>
</evidence>
<reference evidence="1" key="1">
    <citation type="journal article" date="2019" name="bioRxiv">
        <title>The Genome of the Zebra Mussel, Dreissena polymorpha: A Resource for Invasive Species Research.</title>
        <authorList>
            <person name="McCartney M.A."/>
            <person name="Auch B."/>
            <person name="Kono T."/>
            <person name="Mallez S."/>
            <person name="Zhang Y."/>
            <person name="Obille A."/>
            <person name="Becker A."/>
            <person name="Abrahante J.E."/>
            <person name="Garbe J."/>
            <person name="Badalamenti J.P."/>
            <person name="Herman A."/>
            <person name="Mangelson H."/>
            <person name="Liachko I."/>
            <person name="Sullivan S."/>
            <person name="Sone E.D."/>
            <person name="Koren S."/>
            <person name="Silverstein K.A.T."/>
            <person name="Beckman K.B."/>
            <person name="Gohl D.M."/>
        </authorList>
    </citation>
    <scope>NUCLEOTIDE SEQUENCE</scope>
    <source>
        <strain evidence="1">Duluth1</strain>
        <tissue evidence="1">Whole animal</tissue>
    </source>
</reference>
<keyword evidence="2" id="KW-1185">Reference proteome</keyword>
<reference evidence="1" key="2">
    <citation type="submission" date="2020-11" db="EMBL/GenBank/DDBJ databases">
        <authorList>
            <person name="McCartney M.A."/>
            <person name="Auch B."/>
            <person name="Kono T."/>
            <person name="Mallez S."/>
            <person name="Becker A."/>
            <person name="Gohl D.M."/>
            <person name="Silverstein K.A.T."/>
            <person name="Koren S."/>
            <person name="Bechman K.B."/>
            <person name="Herman A."/>
            <person name="Abrahante J.E."/>
            <person name="Garbe J."/>
        </authorList>
    </citation>
    <scope>NUCLEOTIDE SEQUENCE</scope>
    <source>
        <strain evidence="1">Duluth1</strain>
        <tissue evidence="1">Whole animal</tissue>
    </source>
</reference>
<gene>
    <name evidence="1" type="ORF">DPMN_040691</name>
</gene>
<comment type="caution">
    <text evidence="1">The sequence shown here is derived from an EMBL/GenBank/DDBJ whole genome shotgun (WGS) entry which is preliminary data.</text>
</comment>
<evidence type="ECO:0000313" key="1">
    <source>
        <dbReference type="EMBL" id="KAH3734252.1"/>
    </source>
</evidence>
<dbReference type="Proteomes" id="UP000828390">
    <property type="component" value="Unassembled WGS sequence"/>
</dbReference>
<proteinExistence type="predicted"/>
<name>A0A9D4CVU5_DREPO</name>
<dbReference type="AlphaFoldDB" id="A0A9D4CVU5"/>
<sequence length="65" mass="7709">MELEMLDLESHIKCTQCCFEFGDCEIIVQEIYRRTEEIEIEVCLRMNMEGNIVNDRANIKNIILL</sequence>
<accession>A0A9D4CVU5</accession>